<proteinExistence type="predicted"/>
<protein>
    <submittedName>
        <fullName evidence="1">Uncharacterized protein</fullName>
    </submittedName>
</protein>
<gene>
    <name evidence="1" type="ORF">OGH68_22645</name>
</gene>
<dbReference type="Proteomes" id="UP001163878">
    <property type="component" value="Chromosome"/>
</dbReference>
<accession>A0ABY6IAE4</accession>
<reference evidence="1" key="1">
    <citation type="submission" date="2022-10" db="EMBL/GenBank/DDBJ databases">
        <title>Cytochrome P450 Catalyzes Benzene Ring Formation in the Biosynthesis of Trialkyl-Substituted Aromatic Polyketides.</title>
        <authorList>
            <person name="Zhao E."/>
            <person name="Ge H."/>
        </authorList>
    </citation>
    <scope>NUCLEOTIDE SEQUENCE</scope>
    <source>
        <strain evidence="1">NA0869</strain>
    </source>
</reference>
<keyword evidence="2" id="KW-1185">Reference proteome</keyword>
<organism evidence="1 2">
    <name type="scientific">Streptomyces peucetius</name>
    <dbReference type="NCBI Taxonomy" id="1950"/>
    <lineage>
        <taxon>Bacteria</taxon>
        <taxon>Bacillati</taxon>
        <taxon>Actinomycetota</taxon>
        <taxon>Actinomycetes</taxon>
        <taxon>Kitasatosporales</taxon>
        <taxon>Streptomycetaceae</taxon>
        <taxon>Streptomyces</taxon>
    </lineage>
</organism>
<dbReference type="EMBL" id="CP107567">
    <property type="protein sequence ID" value="UYQ63986.1"/>
    <property type="molecule type" value="Genomic_DNA"/>
</dbReference>
<sequence length="148" mass="15789">MTLCDYFSAVDDRTAAAVVERPGGPAESGFDVVHLKNIDPVVAIAQLEAVLTNCTYEEAGRRPRAGQLLSSPQDEGPFVFSLSDTLVEALARATRADFVRAAERWSATAEPAQLRLDERAALGVLEALAALAGRARAGGLGVYCWWAL</sequence>
<evidence type="ECO:0000313" key="2">
    <source>
        <dbReference type="Proteomes" id="UP001163878"/>
    </source>
</evidence>
<dbReference type="RefSeq" id="WP_264246731.1">
    <property type="nucleotide sequence ID" value="NZ_CP107567.1"/>
</dbReference>
<name>A0ABY6IAE4_STRPE</name>
<evidence type="ECO:0000313" key="1">
    <source>
        <dbReference type="EMBL" id="UYQ63986.1"/>
    </source>
</evidence>